<dbReference type="GO" id="GO:0005634">
    <property type="term" value="C:nucleus"/>
    <property type="evidence" value="ECO:0007669"/>
    <property type="project" value="UniProtKB-SubCell"/>
</dbReference>
<feature type="region of interest" description="Disordered" evidence="9">
    <location>
        <begin position="405"/>
        <end position="441"/>
    </location>
</feature>
<dbReference type="InterPro" id="IPR045281">
    <property type="entry name" value="CONSTANS-like"/>
</dbReference>
<reference evidence="12" key="2">
    <citation type="submission" date="2021-02" db="EMBL/GenBank/DDBJ databases">
        <authorList>
            <person name="Kimball J.A."/>
            <person name="Haas M.W."/>
            <person name="Macchietto M."/>
            <person name="Kono T."/>
            <person name="Duquette J."/>
            <person name="Shao M."/>
        </authorList>
    </citation>
    <scope>NUCLEOTIDE SEQUENCE</scope>
    <source>
        <tissue evidence="12">Fresh leaf tissue</tissue>
    </source>
</reference>
<evidence type="ECO:0000256" key="8">
    <source>
        <dbReference type="PROSITE-ProRule" id="PRU00357"/>
    </source>
</evidence>
<dbReference type="Proteomes" id="UP000729402">
    <property type="component" value="Unassembled WGS sequence"/>
</dbReference>
<evidence type="ECO:0000259" key="11">
    <source>
        <dbReference type="PROSITE" id="PS51017"/>
    </source>
</evidence>
<protein>
    <submittedName>
        <fullName evidence="12">Uncharacterized protein</fullName>
    </submittedName>
</protein>
<evidence type="ECO:0000313" key="13">
    <source>
        <dbReference type="Proteomes" id="UP000729402"/>
    </source>
</evidence>
<dbReference type="InterPro" id="IPR000315">
    <property type="entry name" value="Znf_B-box"/>
</dbReference>
<evidence type="ECO:0000313" key="12">
    <source>
        <dbReference type="EMBL" id="KAG8069977.1"/>
    </source>
</evidence>
<dbReference type="SMART" id="SM00336">
    <property type="entry name" value="BBOX"/>
    <property type="match status" value="2"/>
</dbReference>
<dbReference type="PROSITE" id="PS50119">
    <property type="entry name" value="ZF_BBOX"/>
    <property type="match status" value="1"/>
</dbReference>
<dbReference type="GO" id="GO:0008270">
    <property type="term" value="F:zinc ion binding"/>
    <property type="evidence" value="ECO:0007669"/>
    <property type="project" value="UniProtKB-KW"/>
</dbReference>
<keyword evidence="6 8" id="KW-0539">Nucleus</keyword>
<dbReference type="PANTHER" id="PTHR31319">
    <property type="entry name" value="ZINC FINGER PROTEIN CONSTANS-LIKE 4"/>
    <property type="match status" value="1"/>
</dbReference>
<dbReference type="GO" id="GO:0003700">
    <property type="term" value="F:DNA-binding transcription factor activity"/>
    <property type="evidence" value="ECO:0007669"/>
    <property type="project" value="TreeGrafter"/>
</dbReference>
<evidence type="ECO:0000256" key="9">
    <source>
        <dbReference type="SAM" id="MobiDB-lite"/>
    </source>
</evidence>
<feature type="domain" description="CCT" evidence="11">
    <location>
        <begin position="372"/>
        <end position="414"/>
    </location>
</feature>
<evidence type="ECO:0000256" key="4">
    <source>
        <dbReference type="ARBA" id="ARBA00022771"/>
    </source>
</evidence>
<dbReference type="PANTHER" id="PTHR31319:SF61">
    <property type="entry name" value="OS02G0178100 PROTEIN"/>
    <property type="match status" value="1"/>
</dbReference>
<dbReference type="Pfam" id="PF06203">
    <property type="entry name" value="CCT"/>
    <property type="match status" value="1"/>
</dbReference>
<evidence type="ECO:0000256" key="2">
    <source>
        <dbReference type="ARBA" id="ARBA00010024"/>
    </source>
</evidence>
<dbReference type="OrthoDB" id="659557at2759"/>
<evidence type="ECO:0000256" key="6">
    <source>
        <dbReference type="ARBA" id="ARBA00023242"/>
    </source>
</evidence>
<reference evidence="12" key="1">
    <citation type="journal article" date="2021" name="bioRxiv">
        <title>Whole Genome Assembly and Annotation of Northern Wild Rice, Zizania palustris L., Supports a Whole Genome Duplication in the Zizania Genus.</title>
        <authorList>
            <person name="Haas M."/>
            <person name="Kono T."/>
            <person name="Macchietto M."/>
            <person name="Millas R."/>
            <person name="McGilp L."/>
            <person name="Shao M."/>
            <person name="Duquette J."/>
            <person name="Hirsch C.N."/>
            <person name="Kimball J."/>
        </authorList>
    </citation>
    <scope>NUCLEOTIDE SEQUENCE</scope>
    <source>
        <tissue evidence="12">Fresh leaf tissue</tissue>
    </source>
</reference>
<keyword evidence="13" id="KW-1185">Reference proteome</keyword>
<feature type="domain" description="B box-type" evidence="10">
    <location>
        <begin position="143"/>
        <end position="190"/>
    </location>
</feature>
<evidence type="ECO:0000256" key="5">
    <source>
        <dbReference type="ARBA" id="ARBA00022833"/>
    </source>
</evidence>
<keyword evidence="4 7" id="KW-0863">Zinc-finger</keyword>
<dbReference type="PROSITE" id="PS51017">
    <property type="entry name" value="CCT"/>
    <property type="match status" value="1"/>
</dbReference>
<name>A0A8J5VGV7_ZIZPA</name>
<dbReference type="CDD" id="cd19821">
    <property type="entry name" value="Bbox1_BBX-like"/>
    <property type="match status" value="1"/>
</dbReference>
<dbReference type="EMBL" id="JAAALK010000283">
    <property type="protein sequence ID" value="KAG8069977.1"/>
    <property type="molecule type" value="Genomic_DNA"/>
</dbReference>
<dbReference type="InterPro" id="IPR049808">
    <property type="entry name" value="CONSTANS-like_Bbox1"/>
</dbReference>
<evidence type="ECO:0000256" key="1">
    <source>
        <dbReference type="ARBA" id="ARBA00004123"/>
    </source>
</evidence>
<dbReference type="AlphaFoldDB" id="A0A8J5VGV7"/>
<evidence type="ECO:0000256" key="3">
    <source>
        <dbReference type="ARBA" id="ARBA00022723"/>
    </source>
</evidence>
<comment type="similarity">
    <text evidence="2">Belongs to the CONSTANS family.</text>
</comment>
<keyword evidence="3" id="KW-0479">Metal-binding</keyword>
<keyword evidence="5" id="KW-0862">Zinc</keyword>
<comment type="caution">
    <text evidence="12">The sequence shown here is derived from an EMBL/GenBank/DDBJ whole genome shotgun (WGS) entry which is preliminary data.</text>
</comment>
<proteinExistence type="inferred from homology"/>
<accession>A0A8J5VGV7</accession>
<gene>
    <name evidence="12" type="ORF">GUJ93_ZPchr0006g45372</name>
</gene>
<evidence type="ECO:0000259" key="10">
    <source>
        <dbReference type="PROSITE" id="PS50119"/>
    </source>
</evidence>
<dbReference type="GO" id="GO:0009909">
    <property type="term" value="P:regulation of flower development"/>
    <property type="evidence" value="ECO:0007669"/>
    <property type="project" value="InterPro"/>
</dbReference>
<dbReference type="InterPro" id="IPR010402">
    <property type="entry name" value="CCT_domain"/>
</dbReference>
<comment type="subcellular location">
    <subcellularLocation>
        <location evidence="1 8">Nucleus</location>
    </subcellularLocation>
</comment>
<sequence>MHGLDTAFARLATGAATSDCSPGHRLDSLVRPSPPLNRCLRLPGRHLLAFPSPPLSDELPQLALAWLRGDIAAGARVSLLLIGGGGGEAMELGLGRYWGVGGRRCGQCGGSPAAVHCRTCGGGGGGEYLCAGCDVGHARAGHERVWVCEVCELAPAAVTCKADAAALCTACDADIHDANPLARRHERVHVQPIGSASALVAAADALLFGGGNGDRESDAAVGLGAKEGKLDFLFADVMDPYFGGSELPRFPQADSVVPNNKGSIGAAVELGFGVAPVIAKPSYSSYMAASLGTNSGSSSDVGLVPDAICGGGGGGGIIELDFAQSKAAYVPYASTPSHSVSSVDVGVTPERGDVAAAGRMYAAVPASAAEGREARLMRYREKRKNRRFDKTIRYASRKAYAETRPRIKGRFAKRTGDHDGESYAETGADASPPPPPQQQHHHQFMLDFAGYGVVPTF</sequence>
<organism evidence="12 13">
    <name type="scientific">Zizania palustris</name>
    <name type="common">Northern wild rice</name>
    <dbReference type="NCBI Taxonomy" id="103762"/>
    <lineage>
        <taxon>Eukaryota</taxon>
        <taxon>Viridiplantae</taxon>
        <taxon>Streptophyta</taxon>
        <taxon>Embryophyta</taxon>
        <taxon>Tracheophyta</taxon>
        <taxon>Spermatophyta</taxon>
        <taxon>Magnoliopsida</taxon>
        <taxon>Liliopsida</taxon>
        <taxon>Poales</taxon>
        <taxon>Poaceae</taxon>
        <taxon>BOP clade</taxon>
        <taxon>Oryzoideae</taxon>
        <taxon>Oryzeae</taxon>
        <taxon>Zizaniinae</taxon>
        <taxon>Zizania</taxon>
    </lineage>
</organism>
<evidence type="ECO:0000256" key="7">
    <source>
        <dbReference type="PROSITE-ProRule" id="PRU00024"/>
    </source>
</evidence>